<feature type="region of interest" description="Disordered" evidence="1">
    <location>
        <begin position="1"/>
        <end position="67"/>
    </location>
</feature>
<sequence length="550" mass="59956">QQERAPPPSYSSHDPESLELPSVPQHEIGSPSSNATSVTLPHLKSLGLPEHNSYTPSPPEWPDASAPSFYGGYNFSTAFPPAPHTAPRSDAGIGSPMEVSSVMSLDEQNHRASSVSMDDPDVRMAAEALSGLGNPDFARSPTSSYRSTTISVHPSTASTSTTLRQTPQAQSQEPEPLLTLLTTSHPWLGATVNGSLYAYGGAKHYSPRFVRGTAEFMERNIGSPMVNTVGFVSRQTGVDGRIRRYLGDRRLSDDGKDANGSKRRRAQTNGDVAMTSPRSDAQRMRTGSQSSMSIVESLPAYDDNRSPHYEELSPLLRAEKQQEGEPSSYEQQRQRVESTWHGQLLMTTSGLGVALSDSSLRSLKYTLSVLGRTTDEIGNLMRALKILLNEYQQSESSSQSNGQNEKAPLAGPQYQQDQRQVSAENEERSRRLAERIKSYSNTLWSLLRETVATISQYTGSALPDNAASLVRRQLMSLPQRWRTAASFGSSNPSVSSGDPSSSDSPNQAVIAANRILNFGQESLDMLSQVSLVVSGTIRSAEQWLDSMGRR</sequence>
<feature type="region of interest" description="Disordered" evidence="1">
    <location>
        <begin position="133"/>
        <end position="174"/>
    </location>
</feature>
<dbReference type="EMBL" id="ML978130">
    <property type="protein sequence ID" value="KAF2096217.1"/>
    <property type="molecule type" value="Genomic_DNA"/>
</dbReference>
<feature type="region of interest" description="Disordered" evidence="1">
    <location>
        <begin position="485"/>
        <end position="506"/>
    </location>
</feature>
<feature type="compositionally biased region" description="Polar residues" evidence="1">
    <location>
        <begin position="140"/>
        <end position="173"/>
    </location>
</feature>
<feature type="compositionally biased region" description="Low complexity" evidence="1">
    <location>
        <begin position="395"/>
        <end position="405"/>
    </location>
</feature>
<dbReference type="GO" id="GO:0030968">
    <property type="term" value="P:endoplasmic reticulum unfolded protein response"/>
    <property type="evidence" value="ECO:0007669"/>
    <property type="project" value="TreeGrafter"/>
</dbReference>
<dbReference type="GO" id="GO:0008654">
    <property type="term" value="P:phospholipid biosynthetic process"/>
    <property type="evidence" value="ECO:0007669"/>
    <property type="project" value="TreeGrafter"/>
</dbReference>
<feature type="compositionally biased region" description="Basic and acidic residues" evidence="1">
    <location>
        <begin position="249"/>
        <end position="260"/>
    </location>
</feature>
<evidence type="ECO:0000313" key="3">
    <source>
        <dbReference type="Proteomes" id="UP000799772"/>
    </source>
</evidence>
<dbReference type="GO" id="GO:0005783">
    <property type="term" value="C:endoplasmic reticulum"/>
    <property type="evidence" value="ECO:0007669"/>
    <property type="project" value="TreeGrafter"/>
</dbReference>
<dbReference type="Pfam" id="PF08618">
    <property type="entry name" value="Opi1"/>
    <property type="match status" value="2"/>
</dbReference>
<dbReference type="GO" id="GO:0005634">
    <property type="term" value="C:nucleus"/>
    <property type="evidence" value="ECO:0007669"/>
    <property type="project" value="TreeGrafter"/>
</dbReference>
<organism evidence="2 3">
    <name type="scientific">Rhizodiscina lignyota</name>
    <dbReference type="NCBI Taxonomy" id="1504668"/>
    <lineage>
        <taxon>Eukaryota</taxon>
        <taxon>Fungi</taxon>
        <taxon>Dikarya</taxon>
        <taxon>Ascomycota</taxon>
        <taxon>Pezizomycotina</taxon>
        <taxon>Dothideomycetes</taxon>
        <taxon>Pleosporomycetidae</taxon>
        <taxon>Aulographales</taxon>
        <taxon>Rhizodiscinaceae</taxon>
        <taxon>Rhizodiscina</taxon>
    </lineage>
</organism>
<gene>
    <name evidence="2" type="ORF">NA57DRAFT_28863</name>
</gene>
<dbReference type="OrthoDB" id="2441642at2759"/>
<proteinExistence type="predicted"/>
<dbReference type="Proteomes" id="UP000799772">
    <property type="component" value="Unassembled WGS sequence"/>
</dbReference>
<feature type="region of interest" description="Disordered" evidence="1">
    <location>
        <begin position="395"/>
        <end position="429"/>
    </location>
</feature>
<comment type="caution">
    <text evidence="2">The sequence shown here is derived from an EMBL/GenBank/DDBJ whole genome shotgun (WGS) entry which is preliminary data.</text>
</comment>
<feature type="compositionally biased region" description="Polar residues" evidence="1">
    <location>
        <begin position="413"/>
        <end position="423"/>
    </location>
</feature>
<feature type="region of interest" description="Disordered" evidence="1">
    <location>
        <begin position="249"/>
        <end position="293"/>
    </location>
</feature>
<dbReference type="AlphaFoldDB" id="A0A9P4IAP1"/>
<reference evidence="2" key="1">
    <citation type="journal article" date="2020" name="Stud. Mycol.">
        <title>101 Dothideomycetes genomes: a test case for predicting lifestyles and emergence of pathogens.</title>
        <authorList>
            <person name="Haridas S."/>
            <person name="Albert R."/>
            <person name="Binder M."/>
            <person name="Bloem J."/>
            <person name="Labutti K."/>
            <person name="Salamov A."/>
            <person name="Andreopoulos B."/>
            <person name="Baker S."/>
            <person name="Barry K."/>
            <person name="Bills G."/>
            <person name="Bluhm B."/>
            <person name="Cannon C."/>
            <person name="Castanera R."/>
            <person name="Culley D."/>
            <person name="Daum C."/>
            <person name="Ezra D."/>
            <person name="Gonzalez J."/>
            <person name="Henrissat B."/>
            <person name="Kuo A."/>
            <person name="Liang C."/>
            <person name="Lipzen A."/>
            <person name="Lutzoni F."/>
            <person name="Magnuson J."/>
            <person name="Mondo S."/>
            <person name="Nolan M."/>
            <person name="Ohm R."/>
            <person name="Pangilinan J."/>
            <person name="Park H.-J."/>
            <person name="Ramirez L."/>
            <person name="Alfaro M."/>
            <person name="Sun H."/>
            <person name="Tritt A."/>
            <person name="Yoshinaga Y."/>
            <person name="Zwiers L.-H."/>
            <person name="Turgeon B."/>
            <person name="Goodwin S."/>
            <person name="Spatafora J."/>
            <person name="Crous P."/>
            <person name="Grigoriev I."/>
        </authorList>
    </citation>
    <scope>NUCLEOTIDE SEQUENCE</scope>
    <source>
        <strain evidence="2">CBS 133067</strain>
    </source>
</reference>
<accession>A0A9P4IAP1</accession>
<feature type="compositionally biased region" description="Polar residues" evidence="1">
    <location>
        <begin position="30"/>
        <end position="39"/>
    </location>
</feature>
<dbReference type="GO" id="GO:0003714">
    <property type="term" value="F:transcription corepressor activity"/>
    <property type="evidence" value="ECO:0007669"/>
    <property type="project" value="InterPro"/>
</dbReference>
<feature type="non-terminal residue" evidence="2">
    <location>
        <position position="1"/>
    </location>
</feature>
<dbReference type="PANTHER" id="PTHR38406:SF1">
    <property type="entry name" value="TRANSCRIPTIONAL REPRESSOR OPI1"/>
    <property type="match status" value="1"/>
</dbReference>
<evidence type="ECO:0000256" key="1">
    <source>
        <dbReference type="SAM" id="MobiDB-lite"/>
    </source>
</evidence>
<name>A0A9P4IAP1_9PEZI</name>
<dbReference type="PANTHER" id="PTHR38406">
    <property type="entry name" value="TRANSCRIPTIONAL REPRESSOR OPI1"/>
    <property type="match status" value="1"/>
</dbReference>
<evidence type="ECO:0000313" key="2">
    <source>
        <dbReference type="EMBL" id="KAF2096217.1"/>
    </source>
</evidence>
<protein>
    <submittedName>
        <fullName evidence="2">Opi1-domain-containing protein</fullName>
    </submittedName>
</protein>
<dbReference type="InterPro" id="IPR013927">
    <property type="entry name" value="TF_Opi1_Ccg-8"/>
</dbReference>
<keyword evidence="3" id="KW-1185">Reference proteome</keyword>
<feature type="non-terminal residue" evidence="2">
    <location>
        <position position="550"/>
    </location>
</feature>
<dbReference type="GO" id="GO:0006357">
    <property type="term" value="P:regulation of transcription by RNA polymerase II"/>
    <property type="evidence" value="ECO:0007669"/>
    <property type="project" value="TreeGrafter"/>
</dbReference>
<feature type="compositionally biased region" description="Low complexity" evidence="1">
    <location>
        <begin position="486"/>
        <end position="506"/>
    </location>
</feature>